<dbReference type="Pfam" id="PF01551">
    <property type="entry name" value="Peptidase_M23"/>
    <property type="match status" value="1"/>
</dbReference>
<dbReference type="EC" id="3.4.-.-" evidence="2"/>
<evidence type="ECO:0000313" key="3">
    <source>
        <dbReference type="Proteomes" id="UP001324287"/>
    </source>
</evidence>
<accession>A0ABZ1B2Y9</accession>
<dbReference type="PANTHER" id="PTHR21666">
    <property type="entry name" value="PEPTIDASE-RELATED"/>
    <property type="match status" value="1"/>
</dbReference>
<dbReference type="PANTHER" id="PTHR21666:SF270">
    <property type="entry name" value="MUREIN HYDROLASE ACTIVATOR ENVC"/>
    <property type="match status" value="1"/>
</dbReference>
<dbReference type="InterPro" id="IPR011055">
    <property type="entry name" value="Dup_hybrid_motif"/>
</dbReference>
<keyword evidence="2" id="KW-0378">Hydrolase</keyword>
<evidence type="ECO:0000259" key="1">
    <source>
        <dbReference type="Pfam" id="PF01551"/>
    </source>
</evidence>
<dbReference type="InterPro" id="IPR016047">
    <property type="entry name" value="M23ase_b-sheet_dom"/>
</dbReference>
<dbReference type="RefSeq" id="WP_324276499.1">
    <property type="nucleotide sequence ID" value="NZ_CP141261.1"/>
</dbReference>
<dbReference type="SUPFAM" id="SSF51261">
    <property type="entry name" value="Duplicated hybrid motif"/>
    <property type="match status" value="1"/>
</dbReference>
<dbReference type="EMBL" id="CP141261">
    <property type="protein sequence ID" value="WRL65175.1"/>
    <property type="molecule type" value="Genomic_DNA"/>
</dbReference>
<dbReference type="InterPro" id="IPR050570">
    <property type="entry name" value="Cell_wall_metabolism_enzyme"/>
</dbReference>
<evidence type="ECO:0000313" key="2">
    <source>
        <dbReference type="EMBL" id="WRL65175.1"/>
    </source>
</evidence>
<proteinExistence type="predicted"/>
<dbReference type="Proteomes" id="UP001324287">
    <property type="component" value="Chromosome"/>
</dbReference>
<feature type="domain" description="M23ase beta-sheet core" evidence="1">
    <location>
        <begin position="3"/>
        <end position="88"/>
    </location>
</feature>
<dbReference type="GO" id="GO:0016787">
    <property type="term" value="F:hydrolase activity"/>
    <property type="evidence" value="ECO:0007669"/>
    <property type="project" value="UniProtKB-KW"/>
</dbReference>
<gene>
    <name evidence="2" type="ORF">U6N30_05735</name>
</gene>
<name>A0ABZ1B2Y9_9ACTN</name>
<organism evidence="2 3">
    <name type="scientific">Blastococcus brunescens</name>
    <dbReference type="NCBI Taxonomy" id="1564165"/>
    <lineage>
        <taxon>Bacteria</taxon>
        <taxon>Bacillati</taxon>
        <taxon>Actinomycetota</taxon>
        <taxon>Actinomycetes</taxon>
        <taxon>Geodermatophilales</taxon>
        <taxon>Geodermatophilaceae</taxon>
        <taxon>Blastococcus</taxon>
    </lineage>
</organism>
<sequence>MHTPEYAVMDGVVLEAGPASGYGLAVYIQHENGDVTVYGHMDSILVEAGQVVRAGDTIALLGNRGQSTGPHLHFEVHVGGLNGQKIDPLPWLRERGVQI</sequence>
<dbReference type="Gene3D" id="2.70.70.10">
    <property type="entry name" value="Glucose Permease (Domain IIA)"/>
    <property type="match status" value="1"/>
</dbReference>
<dbReference type="CDD" id="cd12797">
    <property type="entry name" value="M23_peptidase"/>
    <property type="match status" value="1"/>
</dbReference>
<keyword evidence="3" id="KW-1185">Reference proteome</keyword>
<reference evidence="2 3" key="1">
    <citation type="submission" date="2023-12" db="EMBL/GenBank/DDBJ databases">
        <title>Blastococcus brunescens sp. nov., an actonobacterium isolated from sandstone collected in sahara desert.</title>
        <authorList>
            <person name="Gtari M."/>
            <person name="Ghodhbane F."/>
        </authorList>
    </citation>
    <scope>NUCLEOTIDE SEQUENCE [LARGE SCALE GENOMIC DNA]</scope>
    <source>
        <strain evidence="2 3">BMG 8361</strain>
    </source>
</reference>
<protein>
    <submittedName>
        <fullName evidence="2">M23 family metallopeptidase</fullName>
        <ecNumber evidence="2">3.4.-.-</ecNumber>
    </submittedName>
</protein>